<dbReference type="GO" id="GO:0010181">
    <property type="term" value="F:FMN binding"/>
    <property type="evidence" value="ECO:0007669"/>
    <property type="project" value="InterPro"/>
</dbReference>
<gene>
    <name evidence="2" type="ORF">BXY75_2849</name>
</gene>
<evidence type="ECO:0000313" key="2">
    <source>
        <dbReference type="EMBL" id="RMA58041.1"/>
    </source>
</evidence>
<accession>A0A3L9YBN0</accession>
<dbReference type="Proteomes" id="UP000271339">
    <property type="component" value="Unassembled WGS sequence"/>
</dbReference>
<proteinExistence type="predicted"/>
<dbReference type="OrthoDB" id="9778782at2"/>
<dbReference type="EMBL" id="REFC01000014">
    <property type="protein sequence ID" value="RMA58041.1"/>
    <property type="molecule type" value="Genomic_DNA"/>
</dbReference>
<dbReference type="InterPro" id="IPR007329">
    <property type="entry name" value="FMN-bd"/>
</dbReference>
<evidence type="ECO:0000313" key="3">
    <source>
        <dbReference type="Proteomes" id="UP000271339"/>
    </source>
</evidence>
<sequence length="176" mass="19452">MLKKSFLLLSIVVFCSAFIIPEKIVKKADKEIAKFYELETFEKSAIDISEAANKATTSEFGDGNLFKISSNGKSLGYGYIGNAPSKTATFDYLVLFDTDFIITKSKVLVYREEYGGEIGSKRWLKQFIGASSASEELVYNMDIIPISGATISVKSMTRAVNDLLQSIAKLQKKSLL</sequence>
<keyword evidence="3" id="KW-1185">Reference proteome</keyword>
<evidence type="ECO:0000259" key="1">
    <source>
        <dbReference type="Pfam" id="PF04205"/>
    </source>
</evidence>
<dbReference type="GO" id="GO:0016020">
    <property type="term" value="C:membrane"/>
    <property type="evidence" value="ECO:0007669"/>
    <property type="project" value="InterPro"/>
</dbReference>
<comment type="caution">
    <text evidence="2">The sequence shown here is derived from an EMBL/GenBank/DDBJ whole genome shotgun (WGS) entry which is preliminary data.</text>
</comment>
<reference evidence="2 3" key="1">
    <citation type="submission" date="2018-10" db="EMBL/GenBank/DDBJ databases">
        <title>Genomic Encyclopedia of Archaeal and Bacterial Type Strains, Phase II (KMG-II): from individual species to whole genera.</title>
        <authorList>
            <person name="Goeker M."/>
        </authorList>
    </citation>
    <scope>NUCLEOTIDE SEQUENCE [LARGE SCALE GENOMIC DNA]</scope>
    <source>
        <strain evidence="2 3">DSM 23424</strain>
    </source>
</reference>
<name>A0A3L9YBN0_9FLAO</name>
<dbReference type="AlphaFoldDB" id="A0A3L9YBN0"/>
<dbReference type="RefSeq" id="WP_121908377.1">
    <property type="nucleotide sequence ID" value="NZ_REFC01000014.1"/>
</dbReference>
<protein>
    <submittedName>
        <fullName evidence="2">FMN-binding protein</fullName>
    </submittedName>
</protein>
<feature type="domain" description="FMN-binding" evidence="1">
    <location>
        <begin position="92"/>
        <end position="165"/>
    </location>
</feature>
<dbReference type="Pfam" id="PF04205">
    <property type="entry name" value="FMN_bind"/>
    <property type="match status" value="1"/>
</dbReference>
<organism evidence="2 3">
    <name type="scientific">Ulvibacter antarcticus</name>
    <dbReference type="NCBI Taxonomy" id="442714"/>
    <lineage>
        <taxon>Bacteria</taxon>
        <taxon>Pseudomonadati</taxon>
        <taxon>Bacteroidota</taxon>
        <taxon>Flavobacteriia</taxon>
        <taxon>Flavobacteriales</taxon>
        <taxon>Flavobacteriaceae</taxon>
        <taxon>Ulvibacter</taxon>
    </lineage>
</organism>